<accession>A0ACB9K9J3</accession>
<dbReference type="EMBL" id="CM042018">
    <property type="protein sequence ID" value="KAI3828927.1"/>
    <property type="molecule type" value="Genomic_DNA"/>
</dbReference>
<protein>
    <submittedName>
        <fullName evidence="1">Uncharacterized protein</fullName>
    </submittedName>
</protein>
<name>A0ACB9K9J3_9ASTR</name>
<organism evidence="1 2">
    <name type="scientific">Smallanthus sonchifolius</name>
    <dbReference type="NCBI Taxonomy" id="185202"/>
    <lineage>
        <taxon>Eukaryota</taxon>
        <taxon>Viridiplantae</taxon>
        <taxon>Streptophyta</taxon>
        <taxon>Embryophyta</taxon>
        <taxon>Tracheophyta</taxon>
        <taxon>Spermatophyta</taxon>
        <taxon>Magnoliopsida</taxon>
        <taxon>eudicotyledons</taxon>
        <taxon>Gunneridae</taxon>
        <taxon>Pentapetalae</taxon>
        <taxon>asterids</taxon>
        <taxon>campanulids</taxon>
        <taxon>Asterales</taxon>
        <taxon>Asteraceae</taxon>
        <taxon>Asteroideae</taxon>
        <taxon>Heliantheae alliance</taxon>
        <taxon>Millerieae</taxon>
        <taxon>Smallanthus</taxon>
    </lineage>
</organism>
<evidence type="ECO:0000313" key="1">
    <source>
        <dbReference type="EMBL" id="KAI3828927.1"/>
    </source>
</evidence>
<proteinExistence type="predicted"/>
<reference evidence="1 2" key="2">
    <citation type="journal article" date="2022" name="Mol. Ecol. Resour.">
        <title>The genomes of chicory, endive, great burdock and yacon provide insights into Asteraceae paleo-polyploidization history and plant inulin production.</title>
        <authorList>
            <person name="Fan W."/>
            <person name="Wang S."/>
            <person name="Wang H."/>
            <person name="Wang A."/>
            <person name="Jiang F."/>
            <person name="Liu H."/>
            <person name="Zhao H."/>
            <person name="Xu D."/>
            <person name="Zhang Y."/>
        </authorList>
    </citation>
    <scope>NUCLEOTIDE SEQUENCE [LARGE SCALE GENOMIC DNA]</scope>
    <source>
        <strain evidence="2">cv. Yunnan</strain>
        <tissue evidence="1">Leaves</tissue>
    </source>
</reference>
<keyword evidence="2" id="KW-1185">Reference proteome</keyword>
<dbReference type="Proteomes" id="UP001056120">
    <property type="component" value="Linkage Group LG01"/>
</dbReference>
<sequence>MKSCEYLAIILIAMMLLARVSAAPTAAECKEERKLAINACKDVLFGRLPPACCQRTQVSHVECICPVITPKLAALIDVNRATKLIEGYISPTCLILDFGFYRYYNTMKKQGRRSNKNVLNVLILCRSASVLEKESKLALKSTCV</sequence>
<gene>
    <name evidence="1" type="ORF">L1987_03038</name>
</gene>
<evidence type="ECO:0000313" key="2">
    <source>
        <dbReference type="Proteomes" id="UP001056120"/>
    </source>
</evidence>
<reference evidence="2" key="1">
    <citation type="journal article" date="2022" name="Mol. Ecol. Resour.">
        <title>The genomes of chicory, endive, great burdock and yacon provide insights into Asteraceae palaeo-polyploidization history and plant inulin production.</title>
        <authorList>
            <person name="Fan W."/>
            <person name="Wang S."/>
            <person name="Wang H."/>
            <person name="Wang A."/>
            <person name="Jiang F."/>
            <person name="Liu H."/>
            <person name="Zhao H."/>
            <person name="Xu D."/>
            <person name="Zhang Y."/>
        </authorList>
    </citation>
    <scope>NUCLEOTIDE SEQUENCE [LARGE SCALE GENOMIC DNA]</scope>
    <source>
        <strain evidence="2">cv. Yunnan</strain>
    </source>
</reference>
<comment type="caution">
    <text evidence="1">The sequence shown here is derived from an EMBL/GenBank/DDBJ whole genome shotgun (WGS) entry which is preliminary data.</text>
</comment>